<dbReference type="AlphaFoldDB" id="A0A1J4KYY0"/>
<dbReference type="GO" id="GO:0071479">
    <property type="term" value="P:cellular response to ionizing radiation"/>
    <property type="evidence" value="ECO:0007669"/>
    <property type="project" value="TreeGrafter"/>
</dbReference>
<dbReference type="Proteomes" id="UP000179807">
    <property type="component" value="Unassembled WGS sequence"/>
</dbReference>
<organism evidence="2 3">
    <name type="scientific">Tritrichomonas foetus</name>
    <dbReference type="NCBI Taxonomy" id="1144522"/>
    <lineage>
        <taxon>Eukaryota</taxon>
        <taxon>Metamonada</taxon>
        <taxon>Parabasalia</taxon>
        <taxon>Tritrichomonadida</taxon>
        <taxon>Tritrichomonadidae</taxon>
        <taxon>Tritrichomonas</taxon>
    </lineage>
</organism>
<feature type="compositionally biased region" description="Polar residues" evidence="1">
    <location>
        <begin position="293"/>
        <end position="308"/>
    </location>
</feature>
<evidence type="ECO:0000313" key="3">
    <source>
        <dbReference type="Proteomes" id="UP000179807"/>
    </source>
</evidence>
<feature type="compositionally biased region" description="Low complexity" evidence="1">
    <location>
        <begin position="336"/>
        <end position="357"/>
    </location>
</feature>
<reference evidence="2" key="1">
    <citation type="submission" date="2016-10" db="EMBL/GenBank/DDBJ databases">
        <authorList>
            <person name="Benchimol M."/>
            <person name="Almeida L.G."/>
            <person name="Vasconcelos A.T."/>
            <person name="Perreira-Neves A."/>
            <person name="Rosa I.A."/>
            <person name="Tasca T."/>
            <person name="Bogo M.R."/>
            <person name="de Souza W."/>
        </authorList>
    </citation>
    <scope>NUCLEOTIDE SEQUENCE [LARGE SCALE GENOMIC DNA]</scope>
    <source>
        <strain evidence="2">K</strain>
    </source>
</reference>
<dbReference type="VEuPathDB" id="TrichDB:TRFO_02721"/>
<sequence>MEAEICDFQSIKAFQFSLSSLKKISDDIIIDVSPDTFSLRSLNSTRSALPIISFKPFYFKKYSFIASEHFVCQIPTSSILMAFKNAVNPTRLIFFVDESNLFNFVLKIYDKFGIEHKWEFPASSTQLLTAVVDLTETTASVKCRYDAFDGLSEAFRNINNITLFLNDTHSLAFKSFTGTDNSQSLESTLIIHRSERCDIQVYEDFECDGNHNNDIHVSFSLHDFIVALKIAKLISQQLNFYIIGPGMPIVIKASSSNLVTFDMPLATVAEYDLNDSYDDSNHDNNQRIKKPKSSLSDNQTSNVESDISQPMRWNVGNRTRNPFSVHSPKKTERSKISSNQNINDNSQQVHENVSSISSMSGQHSIIVSSLNIPGSKVENTTISQSLYADSPPFPYKRKYNELTAVVNASQPLSEEE</sequence>
<dbReference type="GO" id="GO:0030896">
    <property type="term" value="C:checkpoint clamp complex"/>
    <property type="evidence" value="ECO:0007669"/>
    <property type="project" value="InterPro"/>
</dbReference>
<dbReference type="SUPFAM" id="SSF55979">
    <property type="entry name" value="DNA clamp"/>
    <property type="match status" value="1"/>
</dbReference>
<evidence type="ECO:0000313" key="2">
    <source>
        <dbReference type="EMBL" id="OHT16455.1"/>
    </source>
</evidence>
<dbReference type="OrthoDB" id="60092at2759"/>
<dbReference type="GO" id="GO:0031573">
    <property type="term" value="P:mitotic intra-S DNA damage checkpoint signaling"/>
    <property type="evidence" value="ECO:0007669"/>
    <property type="project" value="TreeGrafter"/>
</dbReference>
<keyword evidence="3" id="KW-1185">Reference proteome</keyword>
<evidence type="ECO:0008006" key="4">
    <source>
        <dbReference type="Google" id="ProtNLM"/>
    </source>
</evidence>
<dbReference type="PANTHER" id="PTHR15237:SF0">
    <property type="entry name" value="CELL CYCLE CHECKPOINT CONTROL PROTEIN"/>
    <property type="match status" value="1"/>
</dbReference>
<evidence type="ECO:0000256" key="1">
    <source>
        <dbReference type="SAM" id="MobiDB-lite"/>
    </source>
</evidence>
<dbReference type="Gene3D" id="3.70.10.10">
    <property type="match status" value="1"/>
</dbReference>
<dbReference type="InterPro" id="IPR007268">
    <property type="entry name" value="Rad9/Ddc1"/>
</dbReference>
<accession>A0A1J4KYY0</accession>
<dbReference type="PANTHER" id="PTHR15237">
    <property type="entry name" value="DNA REPAIR PROTEIN RAD9"/>
    <property type="match status" value="1"/>
</dbReference>
<feature type="region of interest" description="Disordered" evidence="1">
    <location>
        <begin position="276"/>
        <end position="357"/>
    </location>
</feature>
<dbReference type="InterPro" id="IPR046938">
    <property type="entry name" value="DNA_clamp_sf"/>
</dbReference>
<dbReference type="GeneID" id="94825569"/>
<dbReference type="RefSeq" id="XP_068369591.1">
    <property type="nucleotide sequence ID" value="XM_068490865.1"/>
</dbReference>
<dbReference type="GO" id="GO:0000076">
    <property type="term" value="P:DNA replication checkpoint signaling"/>
    <property type="evidence" value="ECO:0007669"/>
    <property type="project" value="TreeGrafter"/>
</dbReference>
<name>A0A1J4KYY0_9EUKA</name>
<dbReference type="GO" id="GO:0006281">
    <property type="term" value="P:DNA repair"/>
    <property type="evidence" value="ECO:0007669"/>
    <property type="project" value="TreeGrafter"/>
</dbReference>
<dbReference type="Pfam" id="PF04139">
    <property type="entry name" value="Rad9"/>
    <property type="match status" value="1"/>
</dbReference>
<gene>
    <name evidence="2" type="ORF">TRFO_02721</name>
</gene>
<comment type="caution">
    <text evidence="2">The sequence shown here is derived from an EMBL/GenBank/DDBJ whole genome shotgun (WGS) entry which is preliminary data.</text>
</comment>
<dbReference type="EMBL" id="MLAK01000111">
    <property type="protein sequence ID" value="OHT16455.1"/>
    <property type="molecule type" value="Genomic_DNA"/>
</dbReference>
<proteinExistence type="predicted"/>
<protein>
    <recommendedName>
        <fullName evidence="4">DNA repair protein rad9</fullName>
    </recommendedName>
</protein>